<name>A0A8K0H0S8_9ROSA</name>
<proteinExistence type="predicted"/>
<comment type="caution">
    <text evidence="1">The sequence shown here is derived from an EMBL/GenBank/DDBJ whole genome shotgun (WGS) entry which is preliminary data.</text>
</comment>
<protein>
    <submittedName>
        <fullName evidence="1">Uncharacterized protein</fullName>
    </submittedName>
</protein>
<reference evidence="1" key="1">
    <citation type="submission" date="2020-03" db="EMBL/GenBank/DDBJ databases">
        <title>A high-quality chromosome-level genome assembly of a woody plant with both climbing and erect habits, Rhamnella rubrinervis.</title>
        <authorList>
            <person name="Lu Z."/>
            <person name="Yang Y."/>
            <person name="Zhu X."/>
            <person name="Sun Y."/>
        </authorList>
    </citation>
    <scope>NUCLEOTIDE SEQUENCE</scope>
    <source>
        <strain evidence="1">BYM</strain>
        <tissue evidence="1">Leaf</tissue>
    </source>
</reference>
<evidence type="ECO:0000313" key="1">
    <source>
        <dbReference type="EMBL" id="KAF3443606.1"/>
    </source>
</evidence>
<accession>A0A8K0H0S8</accession>
<dbReference type="EMBL" id="VOIH02000006">
    <property type="protein sequence ID" value="KAF3443606.1"/>
    <property type="molecule type" value="Genomic_DNA"/>
</dbReference>
<dbReference type="AlphaFoldDB" id="A0A8K0H0S8"/>
<dbReference type="Proteomes" id="UP000796880">
    <property type="component" value="Unassembled WGS sequence"/>
</dbReference>
<evidence type="ECO:0000313" key="2">
    <source>
        <dbReference type="Proteomes" id="UP000796880"/>
    </source>
</evidence>
<organism evidence="1 2">
    <name type="scientific">Rhamnella rubrinervis</name>
    <dbReference type="NCBI Taxonomy" id="2594499"/>
    <lineage>
        <taxon>Eukaryota</taxon>
        <taxon>Viridiplantae</taxon>
        <taxon>Streptophyta</taxon>
        <taxon>Embryophyta</taxon>
        <taxon>Tracheophyta</taxon>
        <taxon>Spermatophyta</taxon>
        <taxon>Magnoliopsida</taxon>
        <taxon>eudicotyledons</taxon>
        <taxon>Gunneridae</taxon>
        <taxon>Pentapetalae</taxon>
        <taxon>rosids</taxon>
        <taxon>fabids</taxon>
        <taxon>Rosales</taxon>
        <taxon>Rhamnaceae</taxon>
        <taxon>rhamnoid group</taxon>
        <taxon>Rhamneae</taxon>
        <taxon>Rhamnella</taxon>
    </lineage>
</organism>
<gene>
    <name evidence="1" type="ORF">FNV43_RR13294</name>
</gene>
<sequence>MSMRRMTMMMRRRRRMRMIAEITMMVIVMDPDDKGNCLDDADETVTIIVLLKVNNDANDYDFYTCVQQKPKARGWMYHLSSPQDLMRLFSLQRRRRSPEHGGDNSATGREILELILTYNANSDASSDDGGDTTSQDDLFC</sequence>
<keyword evidence="2" id="KW-1185">Reference proteome</keyword>